<evidence type="ECO:0000259" key="1">
    <source>
        <dbReference type="Pfam" id="PF05651"/>
    </source>
</evidence>
<name>A0A1M4YB52_9LACT</name>
<dbReference type="Proteomes" id="UP000184128">
    <property type="component" value="Unassembled WGS sequence"/>
</dbReference>
<dbReference type="EMBL" id="FQUF01000027">
    <property type="protein sequence ID" value="SHF03024.1"/>
    <property type="molecule type" value="Genomic_DNA"/>
</dbReference>
<keyword evidence="4" id="KW-1185">Reference proteome</keyword>
<dbReference type="AlphaFoldDB" id="A0A1M4YB52"/>
<dbReference type="InterPro" id="IPR042070">
    <property type="entry name" value="PucR_C-HTH_sf"/>
</dbReference>
<feature type="domain" description="PucR C-terminal helix-turn-helix" evidence="2">
    <location>
        <begin position="311"/>
        <end position="366"/>
    </location>
</feature>
<dbReference type="RefSeq" id="WP_073298387.1">
    <property type="nucleotide sequence ID" value="NZ_FQUF01000027.1"/>
</dbReference>
<dbReference type="Pfam" id="PF13556">
    <property type="entry name" value="HTH_30"/>
    <property type="match status" value="1"/>
</dbReference>
<accession>A0A1M4YB52</accession>
<organism evidence="3 4">
    <name type="scientific">Atopostipes suicloacalis DSM 15692</name>
    <dbReference type="NCBI Taxonomy" id="1121025"/>
    <lineage>
        <taxon>Bacteria</taxon>
        <taxon>Bacillati</taxon>
        <taxon>Bacillota</taxon>
        <taxon>Bacilli</taxon>
        <taxon>Lactobacillales</taxon>
        <taxon>Carnobacteriaceae</taxon>
        <taxon>Atopostipes</taxon>
    </lineage>
</organism>
<dbReference type="InterPro" id="IPR051448">
    <property type="entry name" value="CdaR-like_regulators"/>
</dbReference>
<dbReference type="OrthoDB" id="9792148at2"/>
<dbReference type="InterPro" id="IPR008599">
    <property type="entry name" value="Diacid_rec"/>
</dbReference>
<evidence type="ECO:0000313" key="4">
    <source>
        <dbReference type="Proteomes" id="UP000184128"/>
    </source>
</evidence>
<evidence type="ECO:0000313" key="3">
    <source>
        <dbReference type="EMBL" id="SHF03024.1"/>
    </source>
</evidence>
<feature type="domain" description="Putative sugar diacid recognition" evidence="1">
    <location>
        <begin position="5"/>
        <end position="129"/>
    </location>
</feature>
<dbReference type="PANTHER" id="PTHR33744">
    <property type="entry name" value="CARBOHYDRATE DIACID REGULATOR"/>
    <property type="match status" value="1"/>
</dbReference>
<dbReference type="Gene3D" id="1.10.10.2840">
    <property type="entry name" value="PucR C-terminal helix-turn-helix domain"/>
    <property type="match status" value="1"/>
</dbReference>
<reference evidence="3 4" key="1">
    <citation type="submission" date="2016-11" db="EMBL/GenBank/DDBJ databases">
        <authorList>
            <person name="Jaros S."/>
            <person name="Januszkiewicz K."/>
            <person name="Wedrychowicz H."/>
        </authorList>
    </citation>
    <scope>NUCLEOTIDE SEQUENCE [LARGE SCALE GENOMIC DNA]</scope>
    <source>
        <strain evidence="3 4">DSM 15692</strain>
    </source>
</reference>
<evidence type="ECO:0000259" key="2">
    <source>
        <dbReference type="Pfam" id="PF13556"/>
    </source>
</evidence>
<dbReference type="PANTHER" id="PTHR33744:SF16">
    <property type="entry name" value="CARBOHYDRATE DIACID REGULATOR"/>
    <property type="match status" value="1"/>
</dbReference>
<gene>
    <name evidence="3" type="ORF">SAMN02745249_01655</name>
</gene>
<sequence length="371" mass="42502">MIAVEVAQNIVDSMKAIIHQEINYFSIKGEIIASTDPTRIGENHDGAKLVIETEKSLIISYDEEFKGAKQGINLPVLLNQNIVGVIGITGKKDEVSKYGEIIKQMTEILIRDSIAKDIIFNKRHSHRFIIDYIMERNIALEQSPGLIKFLYDTNFDLTRVVITGVLINNNDLTYEMTSKIYNELNTLIGLNENNIFDVRNGFITILIEIHSSENINTIIENILSRLKSNLDSNFIFGIGSLATSIDTLKNSIKNSYTALSWNLNFHSLPYLYYNEMEYGIILHDILKEDKEFFLDNIFKDVTPEEIGEIIDLLNIYEEHNGSIKKCADELFVHKNTVQYQLNKINNLTGYNPRNLKDFFILKLACILYQTT</sequence>
<dbReference type="InterPro" id="IPR025736">
    <property type="entry name" value="PucR_C-HTH_dom"/>
</dbReference>
<dbReference type="Pfam" id="PF05651">
    <property type="entry name" value="Diacid_rec"/>
    <property type="match status" value="1"/>
</dbReference>
<dbReference type="STRING" id="1121025.SAMN02745249_01655"/>
<protein>
    <submittedName>
        <fullName evidence="3">Carbohydrate diacid regulator</fullName>
    </submittedName>
</protein>
<proteinExistence type="predicted"/>